<sequence>MCKLNEITLSLIASLGVMFPALNGLAIELKPYSPELNDNRVGAYCVRDGTTQTLSGLPQFARGASGKISVTLNELQRTGKIINDDLINKERLDPGEQNRDILIFNAETNTFSTYQVYDNNQIANLPVVAPDTVVPDYIDVNDAQYINARVASVKRGVLNINIGDPAAAPGAATNSWSMAAKQSALFTATRQGELNWDSSNRIAFTAATPPTTGNQLSLTKDSVVTWKGNIAVTTLDGNSETFNVSSLSDLQNYNTWLIRQLARSNLKPDSYNSEFNKAFSLSDGSVTYLMSTDNSGDEIAQQLGDQVVLSADGPGASVAIRSGKTLEVMNNSTAAMRASNGAAATVDGKLASTGPVQPHSRALELINGSTGTNNGVINGGFFNNADGSGVDRDTLGYISQAVAVLNGSQFTNNGVINLSAALAPASVSSQAIWLDKSSAVNNGTINVGVAEVANASAMTGVKLSGNSTFINGEQGTLYLGRSPQNKKTDATTDLEVDPAGSVSAIDQSGNSSAINNGHIVIGSKMQGAVGMRIEEGPNALAINSGVIDINAALDTVSAESIGMLAINAGSGGRVGNIGDINLNGNYATGIRAIARNNSSASIFSTGSINLNGNANYNADQHNTAVWLLGEEGGNVKADISGPIRLNGYAGIGIRAEGNATANLTSSAVPQTGEGWFQIHFLAIGQDARINLPANGSYATSNYFSTLFRYQDGADFDGRGMTLSPKGYGSVGVMGSGEGTEIQTHDATINIGQLATGVLVEGGAQGTIDADTRLNMTAESANAATVDGNKRKLNSEYIDPFAALWTSTLLTNHAAVNGAADFQSGLKAMNQAQLVNTGDLTFSGRISTAIEAYSGAKVMNSGDVTVARGGTGIRAYGYYYTLELTEPTLVTNVGTLNIYGGTGVGTSPTYGILASDTVTRVNQNGTINLYGDKVVGAQALTGATINLGPDSKVVFHGPGQTGYQAEELDSALVSRASSNDVSTAGSTLYRLSDGAAFYPLTPASVTLSGANSNGIIASGESTVLFGTDNFRVTGEGATAVRIADGAEGNISQTITLDGKSSVGVVSEGDAATAYVSSRVAGDGANATAFIAGQGAMLENQEQGQVELTGPDSTGVRLYDGGRFINSGSVRVASGTGLNVSSGLGEYRPIAGELRADDGIAALRVGKDASLRVNGDNQESGIIRAGGSADALLLDVGARSAEISNVVLSADGEGSVINNRAETPAISLQNVTLDVNGSTGIRSATSFDPDGSARINVSNGGTGYLFANADGSTTHNDLTTGRDYAIVVSGEGDGIRANTTGRVVSQGAITIRDVSGGSAIITRTASEVINQGAIASFSRVAPVIDLRGGQTVFINEGTIFTPDPDTVVVAGGATSDKIALLDGSVVGEVNTGDGGDTLILAGGTLEGGLAMGSGPRNQAIVQRVDLGDTRHITSAGGAESTLNLSDINARGGSFADDDLSKGTNLGSGWSTLNFYHTRWTLTDNIRMAHSTINIDSGSTLFAGDNVNPVLQGGADDSLIVNNAGTLDLTNGGATAQNTLTINGSLVSTGGRLRLNSTAAQSDLLRVNGNVSGVTLIEDTLAGGTLTDANDNRVTDVAEGVSLAQVSGSAEAGSFALQNGYVASGPWQYRLYSFAPGSDEPFWDYRLANAWVCEDGALCQPQTGSREAAVRPAVTPQVPSYLSAPVGLAYYTLAVTDDLHRRLGELRHQQTTPDAVGGEMFLRYFGSNMEWQSNRTLSRYGYDFDLDYNAVQLGGNLLRVDGAQDSLRGGVAWTHGNTRIRPHAADGYSSTSFDSDSVALYGTWQRDGGLYLDGSLAWNWHRGETDIARQKEVASPKGDGWTASLESGYPLTLGNGFHLEPQAQLTHLSLKMDDLTDKDDATVAWDRYEQTIGRLGARLDRTWQDDRQGAYTPYLRVNYYRGWGGEAKVKVGSGSSDSAQNFYSGKFGQMWDVGLGGTATFKKDISLYAEVDYRKEIDGNGAKGWRYNAGVRWSF</sequence>
<dbReference type="InterPro" id="IPR006315">
    <property type="entry name" value="OM_autotransptr_brl_dom"/>
</dbReference>
<evidence type="ECO:0000259" key="1">
    <source>
        <dbReference type="PROSITE" id="PS51208"/>
    </source>
</evidence>
<proteinExistence type="predicted"/>
<dbReference type="SMART" id="SM00869">
    <property type="entry name" value="Autotransporter"/>
    <property type="match status" value="1"/>
</dbReference>
<comment type="caution">
    <text evidence="2">The sequence shown here is derived from an EMBL/GenBank/DDBJ whole genome shotgun (WGS) entry which is preliminary data.</text>
</comment>
<protein>
    <submittedName>
        <fullName evidence="2">Autotransporter outer membrane beta-barrel domain-containing protein</fullName>
    </submittedName>
</protein>
<gene>
    <name evidence="2" type="ORF">BBB56_13095</name>
</gene>
<dbReference type="Gene3D" id="2.160.20.20">
    <property type="match status" value="1"/>
</dbReference>
<dbReference type="EMBL" id="RMVG01000009">
    <property type="protein sequence ID" value="RPD99779.1"/>
    <property type="molecule type" value="Genomic_DNA"/>
</dbReference>
<evidence type="ECO:0000313" key="3">
    <source>
        <dbReference type="Proteomes" id="UP000281332"/>
    </source>
</evidence>
<keyword evidence="3" id="KW-1185">Reference proteome</keyword>
<dbReference type="InterPro" id="IPR011050">
    <property type="entry name" value="Pectin_lyase_fold/virulence"/>
</dbReference>
<dbReference type="Pfam" id="PF03797">
    <property type="entry name" value="Autotransporter"/>
    <property type="match status" value="1"/>
</dbReference>
<name>A0A3N4P7T2_9GAMM</name>
<dbReference type="InterPro" id="IPR005546">
    <property type="entry name" value="Autotransporte_beta"/>
</dbReference>
<dbReference type="GO" id="GO:0019867">
    <property type="term" value="C:outer membrane"/>
    <property type="evidence" value="ECO:0007669"/>
    <property type="project" value="InterPro"/>
</dbReference>
<dbReference type="Gene3D" id="2.40.128.130">
    <property type="entry name" value="Autotransporter beta-domain"/>
    <property type="match status" value="1"/>
</dbReference>
<evidence type="ECO:0000313" key="2">
    <source>
        <dbReference type="EMBL" id="RPD99779.1"/>
    </source>
</evidence>
<dbReference type="InterPro" id="IPR036709">
    <property type="entry name" value="Autotransporte_beta_dom_sf"/>
</dbReference>
<dbReference type="SUPFAM" id="SSF51126">
    <property type="entry name" value="Pectin lyase-like"/>
    <property type="match status" value="1"/>
</dbReference>
<organism evidence="2 3">
    <name type="scientific">Candidatus Pantoea deserta</name>
    <dbReference type="NCBI Taxonomy" id="1869313"/>
    <lineage>
        <taxon>Bacteria</taxon>
        <taxon>Pseudomonadati</taxon>
        <taxon>Pseudomonadota</taxon>
        <taxon>Gammaproteobacteria</taxon>
        <taxon>Enterobacterales</taxon>
        <taxon>Erwiniaceae</taxon>
        <taxon>Pantoea</taxon>
    </lineage>
</organism>
<feature type="domain" description="Autotransporter" evidence="1">
    <location>
        <begin position="1710"/>
        <end position="1992"/>
    </location>
</feature>
<dbReference type="PROSITE" id="PS51208">
    <property type="entry name" value="AUTOTRANSPORTER"/>
    <property type="match status" value="1"/>
</dbReference>
<dbReference type="NCBIfam" id="TIGR01414">
    <property type="entry name" value="autotrans_barl"/>
    <property type="match status" value="1"/>
</dbReference>
<dbReference type="OrthoDB" id="8610050at2"/>
<accession>A0A3N4P7T2</accession>
<dbReference type="SUPFAM" id="SSF103515">
    <property type="entry name" value="Autotransporter"/>
    <property type="match status" value="1"/>
</dbReference>
<reference evidence="2 3" key="1">
    <citation type="submission" date="2018-11" db="EMBL/GenBank/DDBJ databases">
        <title>Whole genome sequencing of Pantoea sp. RIT388.</title>
        <authorList>
            <person name="Gan H.M."/>
            <person name="Hudson A.O."/>
        </authorList>
    </citation>
    <scope>NUCLEOTIDE SEQUENCE [LARGE SCALE GENOMIC DNA]</scope>
    <source>
        <strain evidence="2 3">RIT388</strain>
    </source>
</reference>
<dbReference type="InterPro" id="IPR012332">
    <property type="entry name" value="Autotransporter_pectin_lyase_C"/>
</dbReference>
<dbReference type="Proteomes" id="UP000281332">
    <property type="component" value="Unassembled WGS sequence"/>
</dbReference>